<reference evidence="2" key="1">
    <citation type="submission" date="2023-07" db="EMBL/GenBank/DDBJ databases">
        <authorList>
            <person name="Ivanov I."/>
            <person name="Teneva D."/>
            <person name="Stoikov I."/>
        </authorList>
    </citation>
    <scope>NUCLEOTIDE SEQUENCE</scope>
    <source>
        <strain evidence="2">4475</strain>
    </source>
</reference>
<dbReference type="Pfam" id="PF02624">
    <property type="entry name" value="YcaO"/>
    <property type="match status" value="1"/>
</dbReference>
<accession>A0AA48RCP1</accession>
<dbReference type="InterPro" id="IPR003776">
    <property type="entry name" value="YcaO-like_dom"/>
</dbReference>
<sequence length="442" mass="49901">MSRKRLAGDWKDVSSLGALRSVVSRYGGIVRWFADCLNDPGDQKLYAAMAAPTYANELVPGISGSPEITTGVGFTREEARRSAVGEAIERYCGSYYVRSGMALASWRELKGAVHPERFAWFHPDQYLQEDFPFVRFTEDTKVRWVPGYNLTRGQEVWVPAAAVWENYLPGEDEALVWRGLTTGLSCAPTAEEAVLRGILEIVERDSYSIMWHNKLSLPRLNVESNKRLHEIYQQYFAAEHFRYHLVDTTTTLGIPAVCAIMKAPNGRTIVGAASRPSLEEACIKALCEIAQQWMGCRYLSTKYIHFTLTPDEVEDFVLRPFFYCDELNHSHAAFVYQSTVENDVPAGKWLSELNVTEELDKCIAALERNGLEVIAVDITLPDVRQLGLHVYRVIVPGAVDITRSEKEKVAGGTRLYQVPVEMGYLDRPYTYHELNPMPHPLP</sequence>
<evidence type="ECO:0000313" key="2">
    <source>
        <dbReference type="EMBL" id="CAJ1003106.1"/>
    </source>
</evidence>
<dbReference type="Gene3D" id="3.30.40.250">
    <property type="match status" value="1"/>
</dbReference>
<dbReference type="NCBIfam" id="TIGR03604">
    <property type="entry name" value="TOMM_cyclo_SagD"/>
    <property type="match status" value="1"/>
</dbReference>
<dbReference type="KEGG" id="bayd:BSPP4475_12320"/>
<protein>
    <submittedName>
        <fullName evidence="2">YcaO domain-containing protein</fullName>
    </submittedName>
</protein>
<name>A0AA48RCP1_9BACL</name>
<dbReference type="InterPro" id="IPR027624">
    <property type="entry name" value="TOMM_cyclo_SagD"/>
</dbReference>
<dbReference type="PANTHER" id="PTHR37809">
    <property type="entry name" value="RIBOSOMAL PROTEIN S12 METHYLTHIOTRANSFERASE ACCESSORY FACTOR YCAO"/>
    <property type="match status" value="1"/>
</dbReference>
<dbReference type="RefSeq" id="WP_304414426.1">
    <property type="nucleotide sequence ID" value="NZ_OY569118.1"/>
</dbReference>
<dbReference type="Gene3D" id="3.30.160.660">
    <property type="match status" value="1"/>
</dbReference>
<dbReference type="Proteomes" id="UP001189619">
    <property type="component" value="Chromosome"/>
</dbReference>
<dbReference type="PROSITE" id="PS51664">
    <property type="entry name" value="YCAO"/>
    <property type="match status" value="1"/>
</dbReference>
<evidence type="ECO:0000259" key="1">
    <source>
        <dbReference type="PROSITE" id="PS51664"/>
    </source>
</evidence>
<dbReference type="AlphaFoldDB" id="A0AA48RCP1"/>
<dbReference type="PANTHER" id="PTHR37809:SF1">
    <property type="entry name" value="RIBOSOMAL PROTEIN S12 METHYLTHIOTRANSFERASE ACCESSORY FACTOR YCAO"/>
    <property type="match status" value="1"/>
</dbReference>
<organism evidence="2 3">
    <name type="scientific">Brevibacillus aydinogluensis</name>
    <dbReference type="NCBI Taxonomy" id="927786"/>
    <lineage>
        <taxon>Bacteria</taxon>
        <taxon>Bacillati</taxon>
        <taxon>Bacillota</taxon>
        <taxon>Bacilli</taxon>
        <taxon>Bacillales</taxon>
        <taxon>Paenibacillaceae</taxon>
        <taxon>Brevibacillus</taxon>
    </lineage>
</organism>
<gene>
    <name evidence="2" type="primary">ycaO</name>
    <name evidence="2" type="ORF">BSPP4475_12320</name>
</gene>
<feature type="domain" description="YcaO" evidence="1">
    <location>
        <begin position="71"/>
        <end position="442"/>
    </location>
</feature>
<evidence type="ECO:0000313" key="3">
    <source>
        <dbReference type="Proteomes" id="UP001189619"/>
    </source>
</evidence>
<proteinExistence type="predicted"/>
<dbReference type="Gene3D" id="3.30.1330.230">
    <property type="match status" value="1"/>
</dbReference>
<dbReference type="NCBIfam" id="TIGR00702">
    <property type="entry name" value="YcaO-type kinase domain"/>
    <property type="match status" value="1"/>
</dbReference>
<dbReference type="EMBL" id="OY569118">
    <property type="protein sequence ID" value="CAJ1003106.1"/>
    <property type="molecule type" value="Genomic_DNA"/>
</dbReference>
<keyword evidence="3" id="KW-1185">Reference proteome</keyword>